<name>A0A2N6CRW5_9GAMM</name>
<evidence type="ECO:0000256" key="1">
    <source>
        <dbReference type="SAM" id="SignalP"/>
    </source>
</evidence>
<dbReference type="Proteomes" id="UP000235015">
    <property type="component" value="Unassembled WGS sequence"/>
</dbReference>
<proteinExistence type="predicted"/>
<comment type="caution">
    <text evidence="2">The sequence shown here is derived from an EMBL/GenBank/DDBJ whole genome shotgun (WGS) entry which is preliminary data.</text>
</comment>
<gene>
    <name evidence="2" type="ORF">C0630_18055</name>
</gene>
<dbReference type="EMBL" id="PKUN01000030">
    <property type="protein sequence ID" value="PLX59821.1"/>
    <property type="molecule type" value="Genomic_DNA"/>
</dbReference>
<feature type="signal peptide" evidence="1">
    <location>
        <begin position="1"/>
        <end position="26"/>
    </location>
</feature>
<keyword evidence="1" id="KW-0732">Signal</keyword>
<reference evidence="2 3" key="1">
    <citation type="submission" date="2017-11" db="EMBL/GenBank/DDBJ databases">
        <title>Genome-resolved metagenomics identifies genetic mobility, metabolic interactions, and unexpected diversity in perchlorate-reducing communities.</title>
        <authorList>
            <person name="Barnum T.P."/>
            <person name="Figueroa I.A."/>
            <person name="Carlstrom C.I."/>
            <person name="Lucas L.N."/>
            <person name="Engelbrektson A.L."/>
            <person name="Coates J.D."/>
        </authorList>
    </citation>
    <scope>NUCLEOTIDE SEQUENCE [LARGE SCALE GENOMIC DNA]</scope>
    <source>
        <strain evidence="2">BM301</strain>
    </source>
</reference>
<dbReference type="AlphaFoldDB" id="A0A2N6CRW5"/>
<protein>
    <submittedName>
        <fullName evidence="2">Uncharacterized protein</fullName>
    </submittedName>
</protein>
<organism evidence="2 3">
    <name type="scientific">Sedimenticola selenatireducens</name>
    <dbReference type="NCBI Taxonomy" id="191960"/>
    <lineage>
        <taxon>Bacteria</taxon>
        <taxon>Pseudomonadati</taxon>
        <taxon>Pseudomonadota</taxon>
        <taxon>Gammaproteobacteria</taxon>
        <taxon>Chromatiales</taxon>
        <taxon>Sedimenticolaceae</taxon>
        <taxon>Sedimenticola</taxon>
    </lineage>
</organism>
<accession>A0A2N6CRW5</accession>
<feature type="chain" id="PRO_5014878982" evidence="1">
    <location>
        <begin position="27"/>
        <end position="117"/>
    </location>
</feature>
<sequence>MRKIGMAGLIFLLTAGLVGCSGHPGAGNWESTGPVDAPFYRLMVHYEGRAELIDAKTGADSHHCFWGGKSAREIQLDCTTPQDTETRIRFVLQVGEDGIARLLKDDVDIGEFKRLAE</sequence>
<dbReference type="PROSITE" id="PS51257">
    <property type="entry name" value="PROKAR_LIPOPROTEIN"/>
    <property type="match status" value="1"/>
</dbReference>
<dbReference type="RefSeq" id="WP_273440861.1">
    <property type="nucleotide sequence ID" value="NZ_PKUN01000030.1"/>
</dbReference>
<evidence type="ECO:0000313" key="2">
    <source>
        <dbReference type="EMBL" id="PLX59821.1"/>
    </source>
</evidence>
<evidence type="ECO:0000313" key="3">
    <source>
        <dbReference type="Proteomes" id="UP000235015"/>
    </source>
</evidence>